<protein>
    <recommendedName>
        <fullName evidence="6">Translational regulator CsrA</fullName>
    </recommendedName>
</protein>
<dbReference type="GO" id="GO:0006109">
    <property type="term" value="P:regulation of carbohydrate metabolic process"/>
    <property type="evidence" value="ECO:0007669"/>
    <property type="project" value="InterPro"/>
</dbReference>
<dbReference type="Proteomes" id="UP000092971">
    <property type="component" value="Chromosome"/>
</dbReference>
<dbReference type="GO" id="GO:0044781">
    <property type="term" value="P:bacterial-type flagellum organization"/>
    <property type="evidence" value="ECO:0007669"/>
    <property type="project" value="UniProtKB-KW"/>
</dbReference>
<dbReference type="GO" id="GO:0005829">
    <property type="term" value="C:cytosol"/>
    <property type="evidence" value="ECO:0007669"/>
    <property type="project" value="TreeGrafter"/>
</dbReference>
<dbReference type="AlphaFoldDB" id="A0A1B1YG84"/>
<name>A0A1B1YG84_THEST</name>
<evidence type="ECO:0000256" key="4">
    <source>
        <dbReference type="ARBA" id="ARBA00022845"/>
    </source>
</evidence>
<comment type="subcellular location">
    <subcellularLocation>
        <location evidence="6">Cytoplasm</location>
    </subcellularLocation>
</comment>
<dbReference type="GO" id="GO:0006402">
    <property type="term" value="P:mRNA catabolic process"/>
    <property type="evidence" value="ECO:0007669"/>
    <property type="project" value="InterPro"/>
</dbReference>
<organism evidence="7 8">
    <name type="scientific">Thermoclostridium stercorarium subsp. thermolacticum DSM 2910</name>
    <dbReference type="NCBI Taxonomy" id="1121336"/>
    <lineage>
        <taxon>Bacteria</taxon>
        <taxon>Bacillati</taxon>
        <taxon>Bacillota</taxon>
        <taxon>Clostridia</taxon>
        <taxon>Eubacteriales</taxon>
        <taxon>Oscillospiraceae</taxon>
        <taxon>Thermoclostridium</taxon>
    </lineage>
</organism>
<evidence type="ECO:0000256" key="6">
    <source>
        <dbReference type="HAMAP-Rule" id="MF_00167"/>
    </source>
</evidence>
<dbReference type="Pfam" id="PF02599">
    <property type="entry name" value="CsrA"/>
    <property type="match status" value="1"/>
</dbReference>
<dbReference type="OrthoDB" id="9809061at2"/>
<keyword evidence="5 6" id="KW-0694">RNA-binding</keyword>
<comment type="similarity">
    <text evidence="6">Belongs to the CsrA/RsmA family.</text>
</comment>
<evidence type="ECO:0000256" key="2">
    <source>
        <dbReference type="ARBA" id="ARBA00022491"/>
    </source>
</evidence>
<dbReference type="PANTHER" id="PTHR34984:SF1">
    <property type="entry name" value="CARBON STORAGE REGULATOR"/>
    <property type="match status" value="1"/>
</dbReference>
<evidence type="ECO:0000313" key="8">
    <source>
        <dbReference type="Proteomes" id="UP000092971"/>
    </source>
</evidence>
<dbReference type="Gene3D" id="2.60.40.4380">
    <property type="entry name" value="Translational regulator CsrA"/>
    <property type="match status" value="1"/>
</dbReference>
<dbReference type="EMBL" id="CP014672">
    <property type="protein sequence ID" value="ANW99765.1"/>
    <property type="molecule type" value="Genomic_DNA"/>
</dbReference>
<dbReference type="PANTHER" id="PTHR34984">
    <property type="entry name" value="CARBON STORAGE REGULATOR"/>
    <property type="match status" value="1"/>
</dbReference>
<keyword evidence="2 6" id="KW-0678">Repressor</keyword>
<dbReference type="InterPro" id="IPR036107">
    <property type="entry name" value="CsrA_sf"/>
</dbReference>
<dbReference type="GO" id="GO:1902208">
    <property type="term" value="P:regulation of bacterial-type flagellum assembly"/>
    <property type="evidence" value="ECO:0007669"/>
    <property type="project" value="UniProtKB-UniRule"/>
</dbReference>
<keyword evidence="3 6" id="KW-1005">Bacterial flagellum biogenesis</keyword>
<evidence type="ECO:0000256" key="1">
    <source>
        <dbReference type="ARBA" id="ARBA00022490"/>
    </source>
</evidence>
<dbReference type="HAMAP" id="MF_00167">
    <property type="entry name" value="CsrA"/>
    <property type="match status" value="1"/>
</dbReference>
<dbReference type="RefSeq" id="WP_015360207.1">
    <property type="nucleotide sequence ID" value="NZ_CP014672.1"/>
</dbReference>
<keyword evidence="1 6" id="KW-0963">Cytoplasm</keyword>
<dbReference type="NCBIfam" id="TIGR00202">
    <property type="entry name" value="csrA"/>
    <property type="match status" value="1"/>
</dbReference>
<evidence type="ECO:0000256" key="3">
    <source>
        <dbReference type="ARBA" id="ARBA00022795"/>
    </source>
</evidence>
<dbReference type="GO" id="GO:0045947">
    <property type="term" value="P:negative regulation of translational initiation"/>
    <property type="evidence" value="ECO:0007669"/>
    <property type="project" value="UniProtKB-UniRule"/>
</dbReference>
<dbReference type="GO" id="GO:0048027">
    <property type="term" value="F:mRNA 5'-UTR binding"/>
    <property type="evidence" value="ECO:0007669"/>
    <property type="project" value="UniProtKB-UniRule"/>
</dbReference>
<evidence type="ECO:0000313" key="7">
    <source>
        <dbReference type="EMBL" id="ANW99765.1"/>
    </source>
</evidence>
<evidence type="ECO:0000256" key="5">
    <source>
        <dbReference type="ARBA" id="ARBA00022884"/>
    </source>
</evidence>
<reference evidence="7 8" key="1">
    <citation type="submission" date="2016-02" db="EMBL/GenBank/DDBJ databases">
        <title>Comparison of Clostridium stercorarium subspecies using comparative genomics and transcriptomics.</title>
        <authorList>
            <person name="Schellenberg J."/>
            <person name="Thallinger G."/>
            <person name="Levin D.B."/>
            <person name="Zhang X."/>
            <person name="Alvare G."/>
            <person name="Fristensky B."/>
            <person name="Sparling R."/>
        </authorList>
    </citation>
    <scope>NUCLEOTIDE SEQUENCE [LARGE SCALE GENOMIC DNA]</scope>
    <source>
        <strain evidence="7 8">DSM 2910</strain>
    </source>
</reference>
<keyword evidence="4 6" id="KW-0810">Translation regulation</keyword>
<gene>
    <name evidence="6" type="primary">csrA</name>
    <name evidence="7" type="ORF">CSTERTH_12360</name>
</gene>
<dbReference type="InterPro" id="IPR003751">
    <property type="entry name" value="CsrA"/>
</dbReference>
<dbReference type="SUPFAM" id="SSF117130">
    <property type="entry name" value="CsrA-like"/>
    <property type="match status" value="1"/>
</dbReference>
<sequence length="88" mass="9991">MLVLSRKKGQSIIIGNDIEISVIDIQGEQVRIGINAPRTVAVYRKEVYEEIINENREAATIPVNPEIIKGIKINRNENQKYGEEENKS</sequence>
<proteinExistence type="inferred from homology"/>
<comment type="function">
    <text evidence="6">A translational regulator that binds mRNA to regulate translation initiation and/or mRNA stability. Usually binds in the 5'-UTR at or near the Shine-Dalgarno sequence preventing ribosome-binding, thus repressing translation. Its main target seems to be the major flagellin gene, while its function is anatagonized by FliW.</text>
</comment>
<comment type="subunit">
    <text evidence="6">Homodimer; the beta-strands of each monomer intercalate to form a hydrophobic core, while the alpha-helices form wings that extend away from the core.</text>
</comment>
<accession>A0A1B1YG84</accession>
<dbReference type="FunFam" id="2.60.40.4380:FF:000002">
    <property type="entry name" value="Translational regulator CsrA"/>
    <property type="match status" value="1"/>
</dbReference>
<dbReference type="NCBIfam" id="NF002469">
    <property type="entry name" value="PRK01712.1"/>
    <property type="match status" value="1"/>
</dbReference>